<dbReference type="GO" id="GO:0007165">
    <property type="term" value="P:signal transduction"/>
    <property type="evidence" value="ECO:0007669"/>
    <property type="project" value="InterPro"/>
</dbReference>
<reference evidence="3" key="1">
    <citation type="submission" date="2016-07" db="EMBL/GenBank/DDBJ databases">
        <authorList>
            <person name="Florea S."/>
            <person name="Webb J.S."/>
            <person name="Jaromczyk J."/>
            <person name="Schardl C.L."/>
        </authorList>
    </citation>
    <scope>NUCLEOTIDE SEQUENCE [LARGE SCALE GENOMIC DNA]</scope>
    <source>
        <strain evidence="3">1YdBTEX2</strain>
    </source>
</reference>
<evidence type="ECO:0000313" key="3">
    <source>
        <dbReference type="Proteomes" id="UP000245431"/>
    </source>
</evidence>
<dbReference type="Proteomes" id="UP000245431">
    <property type="component" value="Chromosome PVE_r2"/>
</dbReference>
<protein>
    <submittedName>
        <fullName evidence="2">Pilus protein</fullName>
    </submittedName>
</protein>
<evidence type="ECO:0000259" key="1">
    <source>
        <dbReference type="PROSITE" id="PS50851"/>
    </source>
</evidence>
<dbReference type="AlphaFoldDB" id="A0A1D3K7E3"/>
<dbReference type="Pfam" id="PF01584">
    <property type="entry name" value="CheW"/>
    <property type="match status" value="1"/>
</dbReference>
<sequence length="164" mass="17729">MNSLNSLKQKGGMHFAGYRIGETYCLSPSTSIIAVDQVPKLLNQIPGTKPWLMGAGRLGRQLLPFVNISRFLNIFRDPALGVEAGAALFVKGGEGVGNVALVVDEICEFVLASELRDCDQSDFMIPPGLGKSMRKVVTARGRTWALIDLPALIADDKLQNVDLT</sequence>
<dbReference type="InterPro" id="IPR002545">
    <property type="entry name" value="CheW-lke_dom"/>
</dbReference>
<dbReference type="EMBL" id="LT599584">
    <property type="protein sequence ID" value="SBW84259.1"/>
    <property type="molecule type" value="Genomic_DNA"/>
</dbReference>
<accession>A0A1D3K7E3</accession>
<proteinExistence type="predicted"/>
<dbReference type="PROSITE" id="PS50851">
    <property type="entry name" value="CHEW"/>
    <property type="match status" value="1"/>
</dbReference>
<dbReference type="GO" id="GO:0006935">
    <property type="term" value="P:chemotaxis"/>
    <property type="evidence" value="ECO:0007669"/>
    <property type="project" value="InterPro"/>
</dbReference>
<dbReference type="SUPFAM" id="SSF50341">
    <property type="entry name" value="CheW-like"/>
    <property type="match status" value="1"/>
</dbReference>
<feature type="domain" description="CheW-like" evidence="1">
    <location>
        <begin position="12"/>
        <end position="158"/>
    </location>
</feature>
<organism evidence="2 3">
    <name type="scientific">Pseudomonas veronii 1YdBTEX2</name>
    <dbReference type="NCBI Taxonomy" id="1295141"/>
    <lineage>
        <taxon>Bacteria</taxon>
        <taxon>Pseudomonadati</taxon>
        <taxon>Pseudomonadota</taxon>
        <taxon>Gammaproteobacteria</taxon>
        <taxon>Pseudomonadales</taxon>
        <taxon>Pseudomonadaceae</taxon>
        <taxon>Pseudomonas</taxon>
    </lineage>
</organism>
<evidence type="ECO:0000313" key="2">
    <source>
        <dbReference type="EMBL" id="SBW84259.1"/>
    </source>
</evidence>
<dbReference type="InterPro" id="IPR036061">
    <property type="entry name" value="CheW-like_dom_sf"/>
</dbReference>
<gene>
    <name evidence="2" type="ORF">PVE_R2G0230</name>
</gene>
<name>A0A1D3K7E3_PSEVE</name>